<feature type="compositionally biased region" description="Polar residues" evidence="1">
    <location>
        <begin position="8"/>
        <end position="21"/>
    </location>
</feature>
<organism evidence="4 5">
    <name type="scientific">Immersiella caudata</name>
    <dbReference type="NCBI Taxonomy" id="314043"/>
    <lineage>
        <taxon>Eukaryota</taxon>
        <taxon>Fungi</taxon>
        <taxon>Dikarya</taxon>
        <taxon>Ascomycota</taxon>
        <taxon>Pezizomycotina</taxon>
        <taxon>Sordariomycetes</taxon>
        <taxon>Sordariomycetidae</taxon>
        <taxon>Sordariales</taxon>
        <taxon>Lasiosphaeriaceae</taxon>
        <taxon>Immersiella</taxon>
    </lineage>
</organism>
<feature type="region of interest" description="Disordered" evidence="1">
    <location>
        <begin position="1"/>
        <end position="21"/>
    </location>
</feature>
<dbReference type="InterPro" id="IPR005123">
    <property type="entry name" value="Oxoglu/Fe-dep_dioxygenase_dom"/>
</dbReference>
<dbReference type="GO" id="GO:0032451">
    <property type="term" value="F:demethylase activity"/>
    <property type="evidence" value="ECO:0007669"/>
    <property type="project" value="TreeGrafter"/>
</dbReference>
<dbReference type="InterPro" id="IPR032857">
    <property type="entry name" value="ALKBH4"/>
</dbReference>
<dbReference type="GO" id="GO:0070988">
    <property type="term" value="P:demethylation"/>
    <property type="evidence" value="ECO:0007669"/>
    <property type="project" value="InterPro"/>
</dbReference>
<evidence type="ECO:0000313" key="5">
    <source>
        <dbReference type="Proteomes" id="UP001175000"/>
    </source>
</evidence>
<name>A0AA39WPY7_9PEZI</name>
<protein>
    <recommendedName>
        <fullName evidence="6">Fe2OG dioxygenase domain-containing protein</fullName>
    </recommendedName>
</protein>
<sequence>MTAPHRPTTPTIDPSTPNIQTRPSLGLTLITDFITPAEETTLISAFHSSTGIPPQASAKRRLSQHFGHHFDYTTFGASSSVYTPVPAHIAAILPRLPLREGIDVPPDQFTLQYYPPGAGIPPHVDTHSMFGEALYSLSFGSGVSMVFRLAGRNEARKMRLPKRSLGGSTSASAEMVRMEEEREEEREEWELMLPARSLLVMTGPSRYGYTHGIKGRKTDVVDGEQVVRGGRYSITMRSVRRGQEVGCACEYPGIFLALLLISSEPPLHLFSLAPSPRAWRRSPNITCLTCYLGEKFGASSAFDFTGRESLLPAVATTPVSRCSSWNPNDVNGINPWYDIDSVIPRQTCLTLSESAPINGCLLMLLPSEVMNDILKNIPPVSLVALSLINKEMWEIIGPHFSRNISNSQA</sequence>
<dbReference type="InterPro" id="IPR001810">
    <property type="entry name" value="F-box_dom"/>
</dbReference>
<evidence type="ECO:0000259" key="2">
    <source>
        <dbReference type="PROSITE" id="PS50181"/>
    </source>
</evidence>
<evidence type="ECO:0008006" key="6">
    <source>
        <dbReference type="Google" id="ProtNLM"/>
    </source>
</evidence>
<dbReference type="PROSITE" id="PS50181">
    <property type="entry name" value="FBOX"/>
    <property type="match status" value="1"/>
</dbReference>
<evidence type="ECO:0000256" key="1">
    <source>
        <dbReference type="SAM" id="MobiDB-lite"/>
    </source>
</evidence>
<gene>
    <name evidence="4" type="ORF">B0T14DRAFT_584995</name>
</gene>
<dbReference type="SUPFAM" id="SSF51197">
    <property type="entry name" value="Clavaminate synthase-like"/>
    <property type="match status" value="1"/>
</dbReference>
<dbReference type="GO" id="GO:0016491">
    <property type="term" value="F:oxidoreductase activity"/>
    <property type="evidence" value="ECO:0007669"/>
    <property type="project" value="TreeGrafter"/>
</dbReference>
<evidence type="ECO:0000259" key="3">
    <source>
        <dbReference type="PROSITE" id="PS51471"/>
    </source>
</evidence>
<reference evidence="4" key="1">
    <citation type="submission" date="2023-06" db="EMBL/GenBank/DDBJ databases">
        <title>Genome-scale phylogeny and comparative genomics of the fungal order Sordariales.</title>
        <authorList>
            <consortium name="Lawrence Berkeley National Laboratory"/>
            <person name="Hensen N."/>
            <person name="Bonometti L."/>
            <person name="Westerberg I."/>
            <person name="Brannstrom I.O."/>
            <person name="Guillou S."/>
            <person name="Cros-Aarteil S."/>
            <person name="Calhoun S."/>
            <person name="Haridas S."/>
            <person name="Kuo A."/>
            <person name="Mondo S."/>
            <person name="Pangilinan J."/>
            <person name="Riley R."/>
            <person name="Labutti K."/>
            <person name="Andreopoulos B."/>
            <person name="Lipzen A."/>
            <person name="Chen C."/>
            <person name="Yanf M."/>
            <person name="Daum C."/>
            <person name="Ng V."/>
            <person name="Clum A."/>
            <person name="Steindorff A."/>
            <person name="Ohm R."/>
            <person name="Martin F."/>
            <person name="Silar P."/>
            <person name="Natvig D."/>
            <person name="Lalanne C."/>
            <person name="Gautier V."/>
            <person name="Ament-Velasquez S.L."/>
            <person name="Kruys A."/>
            <person name="Hutchinson M.I."/>
            <person name="Powell A.J."/>
            <person name="Barry K."/>
            <person name="Miller A.N."/>
            <person name="Grigoriev I.V."/>
            <person name="Debuchy R."/>
            <person name="Gladieux P."/>
            <person name="Thoren M.H."/>
            <person name="Johannesson H."/>
        </authorList>
    </citation>
    <scope>NUCLEOTIDE SEQUENCE</scope>
    <source>
        <strain evidence="4">CBS 606.72</strain>
    </source>
</reference>
<dbReference type="InterPro" id="IPR037151">
    <property type="entry name" value="AlkB-like_sf"/>
</dbReference>
<accession>A0AA39WPY7</accession>
<dbReference type="Gene3D" id="2.60.120.590">
    <property type="entry name" value="Alpha-ketoglutarate-dependent dioxygenase AlkB-like"/>
    <property type="match status" value="1"/>
</dbReference>
<dbReference type="Pfam" id="PF13532">
    <property type="entry name" value="2OG-FeII_Oxy_2"/>
    <property type="match status" value="1"/>
</dbReference>
<dbReference type="Proteomes" id="UP001175000">
    <property type="component" value="Unassembled WGS sequence"/>
</dbReference>
<feature type="domain" description="Fe2OG dioxygenase" evidence="3">
    <location>
        <begin position="105"/>
        <end position="240"/>
    </location>
</feature>
<dbReference type="PANTHER" id="PTHR12463">
    <property type="entry name" value="OXYGENASE-RELATED"/>
    <property type="match status" value="1"/>
</dbReference>
<feature type="domain" description="F-box" evidence="2">
    <location>
        <begin position="359"/>
        <end position="396"/>
    </location>
</feature>
<comment type="caution">
    <text evidence="4">The sequence shown here is derived from an EMBL/GenBank/DDBJ whole genome shotgun (WGS) entry which is preliminary data.</text>
</comment>
<proteinExistence type="predicted"/>
<dbReference type="EMBL" id="JAULSU010000004">
    <property type="protein sequence ID" value="KAK0619453.1"/>
    <property type="molecule type" value="Genomic_DNA"/>
</dbReference>
<dbReference type="PROSITE" id="PS51471">
    <property type="entry name" value="FE2OG_OXY"/>
    <property type="match status" value="1"/>
</dbReference>
<dbReference type="AlphaFoldDB" id="A0AA39WPY7"/>
<keyword evidence="5" id="KW-1185">Reference proteome</keyword>
<evidence type="ECO:0000313" key="4">
    <source>
        <dbReference type="EMBL" id="KAK0619453.1"/>
    </source>
</evidence>
<dbReference type="InterPro" id="IPR027450">
    <property type="entry name" value="AlkB-like"/>
</dbReference>
<dbReference type="PANTHER" id="PTHR12463:SF1">
    <property type="entry name" value="2-OXOGLUTARATE AND FE-DEPENDENT OXYGENASE FAMILY PROTEIN"/>
    <property type="match status" value="1"/>
</dbReference>